<evidence type="ECO:0000313" key="2">
    <source>
        <dbReference type="EMBL" id="SMR51221.1"/>
    </source>
</evidence>
<dbReference type="SUPFAM" id="SSF53098">
    <property type="entry name" value="Ribonuclease H-like"/>
    <property type="match status" value="1"/>
</dbReference>
<sequence>MTPQSQQTIPKHLLPTTSIKLKQRRWRQAWYYDKERESLREMWHHDIKAYLAAFRLEDSDHDQILEEGMAAFAKLLTKLLERAAHRTYSDRGQQAGSSLTHSMTSIGVPPPEVVFLAIDFEGEVHIRGITEFGLARLDPQNLQSGIQCMDFALSSKRSRGKFLFGEYVRIDSFQLPNVIRDELTDDKRRKIVLVGHSISSELRTMRVLGVPIEAFENVVGTIDTCLLSRDSQRKGFSLQGLLDHLQIGYEDNTFHCAGNDACYTMQAFLALMVRRADEVTRITGSGGAACGGPETTMYERIKELAWKKALLKREVRSRMDVEEHRADGREDEYGVFGGLFEDG</sequence>
<evidence type="ECO:0000313" key="3">
    <source>
        <dbReference type="Proteomes" id="UP000245764"/>
    </source>
</evidence>
<evidence type="ECO:0000259" key="1">
    <source>
        <dbReference type="Pfam" id="PF21762"/>
    </source>
</evidence>
<accession>A0A2H1GCD1</accession>
<dbReference type="AlphaFoldDB" id="A0A2H1GCD1"/>
<dbReference type="InterPro" id="IPR048519">
    <property type="entry name" value="Gfd2/YDR514C-like_C"/>
</dbReference>
<dbReference type="GO" id="GO:0003676">
    <property type="term" value="F:nucleic acid binding"/>
    <property type="evidence" value="ECO:0007669"/>
    <property type="project" value="InterPro"/>
</dbReference>
<dbReference type="GO" id="GO:0005634">
    <property type="term" value="C:nucleus"/>
    <property type="evidence" value="ECO:0007669"/>
    <property type="project" value="TreeGrafter"/>
</dbReference>
<name>A0A2H1GCD1_ZYMTR</name>
<dbReference type="InterPro" id="IPR036397">
    <property type="entry name" value="RNaseH_sf"/>
</dbReference>
<dbReference type="EMBL" id="LT854256">
    <property type="protein sequence ID" value="SMR51221.1"/>
    <property type="molecule type" value="Genomic_DNA"/>
</dbReference>
<dbReference type="Pfam" id="PF21762">
    <property type="entry name" value="DEDDh_C"/>
    <property type="match status" value="1"/>
</dbReference>
<feature type="domain" description="Gfd2/YDR514C-like C-terminal" evidence="1">
    <location>
        <begin position="159"/>
        <end position="270"/>
    </location>
</feature>
<gene>
    <name evidence="2" type="ORF">ZT1E4_G5440</name>
</gene>
<dbReference type="PANTHER" id="PTHR28083">
    <property type="entry name" value="GOOD FOR FULL DBP5 ACTIVITY PROTEIN 2"/>
    <property type="match status" value="1"/>
</dbReference>
<dbReference type="InterPro" id="IPR012337">
    <property type="entry name" value="RNaseH-like_sf"/>
</dbReference>
<dbReference type="PANTHER" id="PTHR28083:SF1">
    <property type="entry name" value="GOOD FOR FULL DBP5 ACTIVITY PROTEIN 2"/>
    <property type="match status" value="1"/>
</dbReference>
<organism evidence="2 3">
    <name type="scientific">Zymoseptoria tritici ST99CH_1E4</name>
    <dbReference type="NCBI Taxonomy" id="1276532"/>
    <lineage>
        <taxon>Eukaryota</taxon>
        <taxon>Fungi</taxon>
        <taxon>Dikarya</taxon>
        <taxon>Ascomycota</taxon>
        <taxon>Pezizomycotina</taxon>
        <taxon>Dothideomycetes</taxon>
        <taxon>Dothideomycetidae</taxon>
        <taxon>Mycosphaerellales</taxon>
        <taxon>Mycosphaerellaceae</taxon>
        <taxon>Zymoseptoria</taxon>
    </lineage>
</organism>
<dbReference type="Proteomes" id="UP000245764">
    <property type="component" value="Chromosome 4"/>
</dbReference>
<protein>
    <recommendedName>
        <fullName evidence="1">Gfd2/YDR514C-like C-terminal domain-containing protein</fullName>
    </recommendedName>
</protein>
<reference evidence="3" key="1">
    <citation type="submission" date="2017-05" db="EMBL/GenBank/DDBJ databases">
        <authorList>
            <person name="Song R."/>
            <person name="Chenine A.L."/>
            <person name="Ruprecht R.M."/>
        </authorList>
    </citation>
    <scope>NUCLEOTIDE SEQUENCE [LARGE SCALE GENOMIC DNA]</scope>
</reference>
<dbReference type="InterPro" id="IPR040151">
    <property type="entry name" value="Gfd2/YDR514C-like"/>
</dbReference>
<proteinExistence type="predicted"/>
<dbReference type="Gene3D" id="3.30.420.10">
    <property type="entry name" value="Ribonuclease H-like superfamily/Ribonuclease H"/>
    <property type="match status" value="1"/>
</dbReference>